<reference evidence="10 11" key="1">
    <citation type="submission" date="2016-03" db="EMBL/GenBank/DDBJ databases">
        <authorList>
            <person name="Ploux O."/>
        </authorList>
    </citation>
    <scope>NUCLEOTIDE SEQUENCE [LARGE SCALE GENOMIC DNA]</scope>
    <source>
        <strain evidence="10 11">R-45371</strain>
    </source>
</reference>
<dbReference type="EC" id="2.1.1.67" evidence="4 9"/>
<evidence type="ECO:0000256" key="6">
    <source>
        <dbReference type="ARBA" id="ARBA00022603"/>
    </source>
</evidence>
<dbReference type="InterPro" id="IPR029063">
    <property type="entry name" value="SAM-dependent_MTases_sf"/>
</dbReference>
<dbReference type="FunFam" id="3.40.50.150:FF:000101">
    <property type="entry name" value="Thiopurine S-methyltransferase"/>
    <property type="match status" value="1"/>
</dbReference>
<evidence type="ECO:0000256" key="4">
    <source>
        <dbReference type="ARBA" id="ARBA00011905"/>
    </source>
</evidence>
<dbReference type="GO" id="GO:0005737">
    <property type="term" value="C:cytoplasm"/>
    <property type="evidence" value="ECO:0007669"/>
    <property type="project" value="UniProtKB-SubCell"/>
</dbReference>
<comment type="subcellular location">
    <subcellularLocation>
        <location evidence="2 9">Cytoplasm</location>
    </subcellularLocation>
</comment>
<dbReference type="PROSITE" id="PS51585">
    <property type="entry name" value="SAM_MT_TPMT"/>
    <property type="match status" value="1"/>
</dbReference>
<feature type="binding site" evidence="9">
    <location>
        <position position="123"/>
    </location>
    <ligand>
        <name>S-adenosyl-L-methionine</name>
        <dbReference type="ChEBI" id="CHEBI:59789"/>
    </ligand>
</feature>
<feature type="binding site" evidence="9">
    <location>
        <position position="66"/>
    </location>
    <ligand>
        <name>S-adenosyl-L-methionine</name>
        <dbReference type="ChEBI" id="CHEBI:59789"/>
    </ligand>
</feature>
<dbReference type="NCBIfam" id="NF009732">
    <property type="entry name" value="PRK13255.1"/>
    <property type="match status" value="1"/>
</dbReference>
<dbReference type="SUPFAM" id="SSF53335">
    <property type="entry name" value="S-adenosyl-L-methionine-dependent methyltransferases"/>
    <property type="match status" value="1"/>
</dbReference>
<feature type="binding site" evidence="9">
    <location>
        <position position="45"/>
    </location>
    <ligand>
        <name>S-adenosyl-L-methionine</name>
        <dbReference type="ChEBI" id="CHEBI:59789"/>
    </ligand>
</feature>
<comment type="catalytic activity">
    <reaction evidence="1 9">
        <text>S-adenosyl-L-methionine + a thiopurine = S-adenosyl-L-homocysteine + a thiopurine S-methylether.</text>
        <dbReference type="EC" id="2.1.1.67"/>
    </reaction>
</comment>
<dbReference type="InterPro" id="IPR022474">
    <property type="entry name" value="Thiopur_S-MeTfrase_Se/Te_detox"/>
</dbReference>
<dbReference type="GO" id="GO:0010038">
    <property type="term" value="P:response to metal ion"/>
    <property type="evidence" value="ECO:0007669"/>
    <property type="project" value="InterPro"/>
</dbReference>
<dbReference type="PIRSF" id="PIRSF023956">
    <property type="entry name" value="Thiopurine_S-methyltransferase"/>
    <property type="match status" value="1"/>
</dbReference>
<comment type="similarity">
    <text evidence="3 9">Belongs to the class I-like SAM-binding methyltransferase superfamily. TPMT family.</text>
</comment>
<name>A0A177LUE0_METMH</name>
<dbReference type="HAMAP" id="MF_00812">
    <property type="entry name" value="Thiopur_methtran"/>
    <property type="match status" value="1"/>
</dbReference>
<dbReference type="RefSeq" id="WP_064038711.1">
    <property type="nucleotide sequence ID" value="NZ_LUUH01000104.1"/>
</dbReference>
<feature type="binding site" evidence="9">
    <location>
        <position position="10"/>
    </location>
    <ligand>
        <name>S-adenosyl-L-methionine</name>
        <dbReference type="ChEBI" id="CHEBI:59789"/>
    </ligand>
</feature>
<comment type="caution">
    <text evidence="10">The sequence shown here is derived from an EMBL/GenBank/DDBJ whole genome shotgun (WGS) entry which is preliminary data.</text>
</comment>
<keyword evidence="8 9" id="KW-0949">S-adenosyl-L-methionine</keyword>
<sequence length="218" mass="25355">MHHDFWHQRWQQNQIGFHKPEINPLIERYFPSLTIRSKGRVFVPLCGKSNDMLWLLAMGYEVVGVELSPLAVESFFSDNGLKPRLRRQGDFWVSEVDGLQIFCGDFFALQSTNFGEVDAVYDRGSLVALPPDMRIEYVSSLYAMLTTNVQMLLIVFDYPQHEMDGPPFSVQTEEVESLYSHWCDIELLTSENALETEPNFRDRGLTRMAEQTYRLFVR</sequence>
<dbReference type="CDD" id="cd02440">
    <property type="entry name" value="AdoMet_MTases"/>
    <property type="match status" value="1"/>
</dbReference>
<evidence type="ECO:0000256" key="9">
    <source>
        <dbReference type="HAMAP-Rule" id="MF_00812"/>
    </source>
</evidence>
<organism evidence="10 11">
    <name type="scientific">Methylomonas methanica</name>
    <dbReference type="NCBI Taxonomy" id="421"/>
    <lineage>
        <taxon>Bacteria</taxon>
        <taxon>Pseudomonadati</taxon>
        <taxon>Pseudomonadota</taxon>
        <taxon>Gammaproteobacteria</taxon>
        <taxon>Methylococcales</taxon>
        <taxon>Methylococcaceae</taxon>
        <taxon>Methylomonas</taxon>
    </lineage>
</organism>
<dbReference type="InterPro" id="IPR025835">
    <property type="entry name" value="Thiopurine_S-MeTrfase"/>
</dbReference>
<evidence type="ECO:0000256" key="7">
    <source>
        <dbReference type="ARBA" id="ARBA00022679"/>
    </source>
</evidence>
<dbReference type="GO" id="GO:0032259">
    <property type="term" value="P:methylation"/>
    <property type="evidence" value="ECO:0007669"/>
    <property type="project" value="UniProtKB-KW"/>
</dbReference>
<protein>
    <recommendedName>
        <fullName evidence="4 9">Thiopurine S-methyltransferase</fullName>
        <ecNumber evidence="4 9">2.1.1.67</ecNumber>
    </recommendedName>
    <alternativeName>
        <fullName evidence="9">Thiopurine methyltransferase</fullName>
    </alternativeName>
</protein>
<keyword evidence="5 9" id="KW-0963">Cytoplasm</keyword>
<dbReference type="Pfam" id="PF05724">
    <property type="entry name" value="TPMT"/>
    <property type="match status" value="1"/>
</dbReference>
<evidence type="ECO:0000256" key="2">
    <source>
        <dbReference type="ARBA" id="ARBA00004496"/>
    </source>
</evidence>
<proteinExistence type="inferred from homology"/>
<dbReference type="PANTHER" id="PTHR10259">
    <property type="entry name" value="THIOPURINE S-METHYLTRANSFERASE"/>
    <property type="match status" value="1"/>
</dbReference>
<keyword evidence="7 9" id="KW-0808">Transferase</keyword>
<accession>A0A177LUE0</accession>
<dbReference type="GO" id="GO:0008119">
    <property type="term" value="F:thiopurine S-methyltransferase activity"/>
    <property type="evidence" value="ECO:0007669"/>
    <property type="project" value="UniProtKB-UniRule"/>
</dbReference>
<keyword evidence="6 9" id="KW-0489">Methyltransferase</keyword>
<dbReference type="InterPro" id="IPR008854">
    <property type="entry name" value="TPMT"/>
</dbReference>
<dbReference type="PANTHER" id="PTHR10259:SF11">
    <property type="entry name" value="THIOPURINE S-METHYLTRANSFERASE"/>
    <property type="match status" value="1"/>
</dbReference>
<dbReference type="EMBL" id="LUUH01000104">
    <property type="protein sequence ID" value="OAH97085.1"/>
    <property type="molecule type" value="Genomic_DNA"/>
</dbReference>
<evidence type="ECO:0000256" key="8">
    <source>
        <dbReference type="ARBA" id="ARBA00022691"/>
    </source>
</evidence>
<dbReference type="NCBIfam" id="TIGR03840">
    <property type="entry name" value="TMPT_Se_Te"/>
    <property type="match status" value="1"/>
</dbReference>
<dbReference type="Gene3D" id="3.40.50.150">
    <property type="entry name" value="Vaccinia Virus protein VP39"/>
    <property type="match status" value="1"/>
</dbReference>
<gene>
    <name evidence="9" type="primary">tpm</name>
    <name evidence="10" type="ORF">A1353_23500</name>
</gene>
<evidence type="ECO:0000256" key="5">
    <source>
        <dbReference type="ARBA" id="ARBA00022490"/>
    </source>
</evidence>
<evidence type="ECO:0000313" key="10">
    <source>
        <dbReference type="EMBL" id="OAH97085.1"/>
    </source>
</evidence>
<dbReference type="AlphaFoldDB" id="A0A177LUE0"/>
<evidence type="ECO:0000256" key="3">
    <source>
        <dbReference type="ARBA" id="ARBA00008145"/>
    </source>
</evidence>
<dbReference type="Proteomes" id="UP000077763">
    <property type="component" value="Unassembled WGS sequence"/>
</dbReference>
<evidence type="ECO:0000313" key="11">
    <source>
        <dbReference type="Proteomes" id="UP000077763"/>
    </source>
</evidence>
<evidence type="ECO:0000256" key="1">
    <source>
        <dbReference type="ARBA" id="ARBA00000903"/>
    </source>
</evidence>